<dbReference type="PANTHER" id="PTHR44757">
    <property type="entry name" value="DIGUANYLATE CYCLASE DGCP"/>
    <property type="match status" value="1"/>
</dbReference>
<dbReference type="Pfam" id="PF00990">
    <property type="entry name" value="GGDEF"/>
    <property type="match status" value="1"/>
</dbReference>
<sequence length="747" mass="79307">MTETVDARDDAARGPNRGARTFVIQVVSVALALALASEVARLLGVGSLFIGVVVFGSVIAVAAGIARNRPREPVMWWFVATALLMYLGAFVTGVCHWGSSGVVALPDVFRLVGYVAMTVGLIWWIANRRTQLDMTPLIDGVLISLGVLLVTWVLFLSPVLSLTGTPEPAIPAGFYPAFNAGMLTLTMYLVVASRGTNRSVLWMSVGFAVFFVGDMAAAVAVGGGPYPPAWLYDITFGVGVVSFAAAACNRSMTAVADLPLPALARTGGRGAALLALLVTCALVPLLITATTRADLVFRTVILMLVVLVTFLRGERALRRAQRSEDRARHDAGHDSLTGLPNRAALGSYVAAGDSTVLFVDLDNFKIVNDSYGHRVGDDLIAAAASRIRTAVAPGDTVVRYSGDEFVVVTDLDRASSESLARNIIDSVSRPFALGPIILYVTAAVGIARGATKAGPGGLDDVIREADTAMYYAKKRGAGALSYFDESLRHTAMRELAVATALRGAVARGEFEVYYQPIVATRSRRTLVFEALLRWHHDGVLVSPGDFVPVAESTNIIEEIGAWVLDTAIADLARLRADGHPDVSMSVNVSAKQLRDDSLPGLVRETLAKHGVNGDCLGLEVTESMLVDDAQKAESVLVALAAQGVLVVLDDFGTGYSSLSRLRNMPISVLKIDKSFVAEIGHAPSALSLLAAITSMAEAMSITAVAEGVETEQQMAVITEMGCTFAQGFLFGRPAPLDTWLSAQNRQR</sequence>
<dbReference type="InterPro" id="IPR000160">
    <property type="entry name" value="GGDEF_dom"/>
</dbReference>
<organism evidence="4 5">
    <name type="scientific">Rhodococcoides trifolii</name>
    <dbReference type="NCBI Taxonomy" id="908250"/>
    <lineage>
        <taxon>Bacteria</taxon>
        <taxon>Bacillati</taxon>
        <taxon>Actinomycetota</taxon>
        <taxon>Actinomycetes</taxon>
        <taxon>Mycobacteriales</taxon>
        <taxon>Nocardiaceae</taxon>
        <taxon>Rhodococcoides</taxon>
    </lineage>
</organism>
<feature type="transmembrane region" description="Helical" evidence="1">
    <location>
        <begin position="295"/>
        <end position="313"/>
    </location>
</feature>
<feature type="transmembrane region" description="Helical" evidence="1">
    <location>
        <begin position="42"/>
        <end position="62"/>
    </location>
</feature>
<feature type="domain" description="GGDEF" evidence="3">
    <location>
        <begin position="352"/>
        <end position="485"/>
    </location>
</feature>
<reference evidence="4" key="2">
    <citation type="submission" date="2020-09" db="EMBL/GenBank/DDBJ databases">
        <authorList>
            <person name="Sun Q."/>
            <person name="Sedlacek I."/>
        </authorList>
    </citation>
    <scope>NUCLEOTIDE SEQUENCE</scope>
    <source>
        <strain evidence="4">CCM 7905</strain>
    </source>
</reference>
<feature type="transmembrane region" description="Helical" evidence="1">
    <location>
        <begin position="138"/>
        <end position="160"/>
    </location>
</feature>
<dbReference type="PROSITE" id="PS50883">
    <property type="entry name" value="EAL"/>
    <property type="match status" value="1"/>
</dbReference>
<dbReference type="PANTHER" id="PTHR44757:SF2">
    <property type="entry name" value="BIOFILM ARCHITECTURE MAINTENANCE PROTEIN MBAA"/>
    <property type="match status" value="1"/>
</dbReference>
<dbReference type="EMBL" id="BMCU01000001">
    <property type="protein sequence ID" value="GGF97975.1"/>
    <property type="molecule type" value="Genomic_DNA"/>
</dbReference>
<dbReference type="SUPFAM" id="SSF141868">
    <property type="entry name" value="EAL domain-like"/>
    <property type="match status" value="1"/>
</dbReference>
<dbReference type="PROSITE" id="PS50887">
    <property type="entry name" value="GGDEF"/>
    <property type="match status" value="1"/>
</dbReference>
<evidence type="ECO:0000259" key="3">
    <source>
        <dbReference type="PROSITE" id="PS50887"/>
    </source>
</evidence>
<dbReference type="RefSeq" id="WP_229745777.1">
    <property type="nucleotide sequence ID" value="NZ_BMCU01000001.1"/>
</dbReference>
<dbReference type="Gene3D" id="3.30.70.270">
    <property type="match status" value="1"/>
</dbReference>
<feature type="transmembrane region" description="Helical" evidence="1">
    <location>
        <begin position="229"/>
        <end position="249"/>
    </location>
</feature>
<dbReference type="InterPro" id="IPR035919">
    <property type="entry name" value="EAL_sf"/>
</dbReference>
<keyword evidence="5" id="KW-1185">Reference proteome</keyword>
<evidence type="ECO:0000259" key="2">
    <source>
        <dbReference type="PROSITE" id="PS50883"/>
    </source>
</evidence>
<dbReference type="SUPFAM" id="SSF55073">
    <property type="entry name" value="Nucleotide cyclase"/>
    <property type="match status" value="1"/>
</dbReference>
<protein>
    <recommendedName>
        <fullName evidence="6">EAL domain-containing protein</fullName>
    </recommendedName>
</protein>
<dbReference type="CDD" id="cd01949">
    <property type="entry name" value="GGDEF"/>
    <property type="match status" value="1"/>
</dbReference>
<feature type="transmembrane region" description="Helical" evidence="1">
    <location>
        <begin position="18"/>
        <end position="36"/>
    </location>
</feature>
<evidence type="ECO:0008006" key="6">
    <source>
        <dbReference type="Google" id="ProtNLM"/>
    </source>
</evidence>
<feature type="domain" description="EAL" evidence="2">
    <location>
        <begin position="494"/>
        <end position="747"/>
    </location>
</feature>
<reference evidence="4" key="1">
    <citation type="journal article" date="2014" name="Int. J. Syst. Evol. Microbiol.">
        <title>Complete genome sequence of Corynebacterium casei LMG S-19264T (=DSM 44701T), isolated from a smear-ripened cheese.</title>
        <authorList>
            <consortium name="US DOE Joint Genome Institute (JGI-PGF)"/>
            <person name="Walter F."/>
            <person name="Albersmeier A."/>
            <person name="Kalinowski J."/>
            <person name="Ruckert C."/>
        </authorList>
    </citation>
    <scope>NUCLEOTIDE SEQUENCE</scope>
    <source>
        <strain evidence="4">CCM 7905</strain>
    </source>
</reference>
<dbReference type="SMART" id="SM00052">
    <property type="entry name" value="EAL"/>
    <property type="match status" value="1"/>
</dbReference>
<dbReference type="NCBIfam" id="TIGR00254">
    <property type="entry name" value="GGDEF"/>
    <property type="match status" value="1"/>
</dbReference>
<dbReference type="CDD" id="cd01948">
    <property type="entry name" value="EAL"/>
    <property type="match status" value="1"/>
</dbReference>
<dbReference type="Proteomes" id="UP000654257">
    <property type="component" value="Unassembled WGS sequence"/>
</dbReference>
<gene>
    <name evidence="4" type="ORF">GCM10007304_09910</name>
</gene>
<evidence type="ECO:0000313" key="5">
    <source>
        <dbReference type="Proteomes" id="UP000654257"/>
    </source>
</evidence>
<keyword evidence="1" id="KW-0812">Transmembrane</keyword>
<comment type="caution">
    <text evidence="4">The sequence shown here is derived from an EMBL/GenBank/DDBJ whole genome shotgun (WGS) entry which is preliminary data.</text>
</comment>
<name>A0A917FSG7_9NOCA</name>
<proteinExistence type="predicted"/>
<keyword evidence="1" id="KW-0472">Membrane</keyword>
<dbReference type="InterPro" id="IPR029787">
    <property type="entry name" value="Nucleotide_cyclase"/>
</dbReference>
<feature type="transmembrane region" description="Helical" evidence="1">
    <location>
        <begin position="108"/>
        <end position="126"/>
    </location>
</feature>
<dbReference type="InterPro" id="IPR001633">
    <property type="entry name" value="EAL_dom"/>
</dbReference>
<dbReference type="AlphaFoldDB" id="A0A917FSG7"/>
<feature type="transmembrane region" description="Helical" evidence="1">
    <location>
        <begin position="200"/>
        <end position="223"/>
    </location>
</feature>
<feature type="transmembrane region" description="Helical" evidence="1">
    <location>
        <begin position="74"/>
        <end position="96"/>
    </location>
</feature>
<feature type="transmembrane region" description="Helical" evidence="1">
    <location>
        <begin position="172"/>
        <end position="191"/>
    </location>
</feature>
<dbReference type="Gene3D" id="3.20.20.450">
    <property type="entry name" value="EAL domain"/>
    <property type="match status" value="1"/>
</dbReference>
<evidence type="ECO:0000313" key="4">
    <source>
        <dbReference type="EMBL" id="GGF97975.1"/>
    </source>
</evidence>
<keyword evidence="1" id="KW-1133">Transmembrane helix</keyword>
<dbReference type="SMART" id="SM00267">
    <property type="entry name" value="GGDEF"/>
    <property type="match status" value="1"/>
</dbReference>
<dbReference type="InterPro" id="IPR043128">
    <property type="entry name" value="Rev_trsase/Diguanyl_cyclase"/>
</dbReference>
<dbReference type="Pfam" id="PF00563">
    <property type="entry name" value="EAL"/>
    <property type="match status" value="1"/>
</dbReference>
<dbReference type="InterPro" id="IPR052155">
    <property type="entry name" value="Biofilm_reg_signaling"/>
</dbReference>
<feature type="transmembrane region" description="Helical" evidence="1">
    <location>
        <begin position="270"/>
        <end position="289"/>
    </location>
</feature>
<evidence type="ECO:0000256" key="1">
    <source>
        <dbReference type="SAM" id="Phobius"/>
    </source>
</evidence>
<accession>A0A917FSG7</accession>